<dbReference type="Proteomes" id="UP000078561">
    <property type="component" value="Unassembled WGS sequence"/>
</dbReference>
<organism evidence="1">
    <name type="scientific">Absidia glauca</name>
    <name type="common">Pin mould</name>
    <dbReference type="NCBI Taxonomy" id="4829"/>
    <lineage>
        <taxon>Eukaryota</taxon>
        <taxon>Fungi</taxon>
        <taxon>Fungi incertae sedis</taxon>
        <taxon>Mucoromycota</taxon>
        <taxon>Mucoromycotina</taxon>
        <taxon>Mucoromycetes</taxon>
        <taxon>Mucorales</taxon>
        <taxon>Cunninghamellaceae</taxon>
        <taxon>Absidia</taxon>
    </lineage>
</organism>
<reference evidence="1" key="1">
    <citation type="submission" date="2016-04" db="EMBL/GenBank/DDBJ databases">
        <authorList>
            <person name="Evans L.H."/>
            <person name="Alamgir A."/>
            <person name="Owens N."/>
            <person name="Weber N.D."/>
            <person name="Virtaneva K."/>
            <person name="Barbian K."/>
            <person name="Babar A."/>
            <person name="Rosenke K."/>
        </authorList>
    </citation>
    <scope>NUCLEOTIDE SEQUENCE [LARGE SCALE GENOMIC DNA]</scope>
    <source>
        <strain evidence="1">CBS 101.48</strain>
    </source>
</reference>
<dbReference type="InParanoid" id="A0A163JGH8"/>
<sequence>MNKSYIGVGPGVETLATSVKMSESQAAGYLLIVSDQQNFKKHIENNSVDRKWLMSMRCPIHTSKKHKFKSADTSLHAADAVGKKSTTCTVSQIENHLSELATTNDSTILERPQYDSVEIITSNSVAKKFDCRVGTEKQSK</sequence>
<proteinExistence type="predicted"/>
<accession>A0A163JGH8</accession>
<keyword evidence="2" id="KW-1185">Reference proteome</keyword>
<dbReference type="EMBL" id="LT552523">
    <property type="protein sequence ID" value="SAL99182.1"/>
    <property type="molecule type" value="Genomic_DNA"/>
</dbReference>
<evidence type="ECO:0000313" key="2">
    <source>
        <dbReference type="Proteomes" id="UP000078561"/>
    </source>
</evidence>
<evidence type="ECO:0000313" key="1">
    <source>
        <dbReference type="EMBL" id="SAL99182.1"/>
    </source>
</evidence>
<gene>
    <name evidence="1" type="primary">ABSGL_04769.1 scaffold 5911</name>
</gene>
<dbReference type="AlphaFoldDB" id="A0A163JGH8"/>
<protein>
    <submittedName>
        <fullName evidence="1">Uncharacterized protein</fullName>
    </submittedName>
</protein>
<name>A0A163JGH8_ABSGL</name>